<evidence type="ECO:0000313" key="2">
    <source>
        <dbReference type="EMBL" id="OWZ11116.1"/>
    </source>
</evidence>
<dbReference type="STRING" id="4795.A0A225W090"/>
<dbReference type="Proteomes" id="UP000198211">
    <property type="component" value="Unassembled WGS sequence"/>
</dbReference>
<dbReference type="InterPro" id="IPR012337">
    <property type="entry name" value="RNaseH-like_sf"/>
</dbReference>
<feature type="domain" description="Integrase catalytic" evidence="1">
    <location>
        <begin position="1"/>
        <end position="87"/>
    </location>
</feature>
<dbReference type="InterPro" id="IPR036397">
    <property type="entry name" value="RNaseH_sf"/>
</dbReference>
<accession>A0A225W090</accession>
<comment type="caution">
    <text evidence="2">The sequence shown here is derived from an EMBL/GenBank/DDBJ whole genome shotgun (WGS) entry which is preliminary data.</text>
</comment>
<dbReference type="PANTHER" id="PTHR37984:SF5">
    <property type="entry name" value="PROTEIN NYNRIN-LIKE"/>
    <property type="match status" value="1"/>
</dbReference>
<keyword evidence="3" id="KW-1185">Reference proteome</keyword>
<dbReference type="GO" id="GO:0015074">
    <property type="term" value="P:DNA integration"/>
    <property type="evidence" value="ECO:0007669"/>
    <property type="project" value="InterPro"/>
</dbReference>
<reference evidence="3" key="1">
    <citation type="submission" date="2017-03" db="EMBL/GenBank/DDBJ databases">
        <title>Phytopthora megakarya and P. palmivora, two closely related causual agents of cacao black pod achieved similar genome size and gene model numbers by different mechanisms.</title>
        <authorList>
            <person name="Ali S."/>
            <person name="Shao J."/>
            <person name="Larry D.J."/>
            <person name="Kronmiller B."/>
            <person name="Shen D."/>
            <person name="Strem M.D."/>
            <person name="Melnick R.L."/>
            <person name="Guiltinan M.J."/>
            <person name="Tyler B.M."/>
            <person name="Meinhardt L.W."/>
            <person name="Bailey B.A."/>
        </authorList>
    </citation>
    <scope>NUCLEOTIDE SEQUENCE [LARGE SCALE GENOMIC DNA]</scope>
    <source>
        <strain evidence="3">zdho120</strain>
    </source>
</reference>
<dbReference type="Gene3D" id="3.30.420.10">
    <property type="entry name" value="Ribonuclease H-like superfamily/Ribonuclease H"/>
    <property type="match status" value="1"/>
</dbReference>
<proteinExistence type="predicted"/>
<dbReference type="InterPro" id="IPR050951">
    <property type="entry name" value="Retrovirus_Pol_polyprotein"/>
</dbReference>
<dbReference type="SUPFAM" id="SSF53098">
    <property type="entry name" value="Ribonuclease H-like"/>
    <property type="match status" value="1"/>
</dbReference>
<dbReference type="OrthoDB" id="115643at2759"/>
<dbReference type="PANTHER" id="PTHR37984">
    <property type="entry name" value="PROTEIN CBG26694"/>
    <property type="match status" value="1"/>
</dbReference>
<gene>
    <name evidence="2" type="ORF">PHMEG_00015914</name>
</gene>
<dbReference type="EMBL" id="NBNE01002223">
    <property type="protein sequence ID" value="OWZ11116.1"/>
    <property type="molecule type" value="Genomic_DNA"/>
</dbReference>
<evidence type="ECO:0000313" key="3">
    <source>
        <dbReference type="Proteomes" id="UP000198211"/>
    </source>
</evidence>
<dbReference type="GO" id="GO:0003676">
    <property type="term" value="F:nucleic acid binding"/>
    <property type="evidence" value="ECO:0007669"/>
    <property type="project" value="InterPro"/>
</dbReference>
<protein>
    <submittedName>
        <fullName evidence="2">Gag-pol fusion protein</fullName>
    </submittedName>
</protein>
<organism evidence="2 3">
    <name type="scientific">Phytophthora megakarya</name>
    <dbReference type="NCBI Taxonomy" id="4795"/>
    <lineage>
        <taxon>Eukaryota</taxon>
        <taxon>Sar</taxon>
        <taxon>Stramenopiles</taxon>
        <taxon>Oomycota</taxon>
        <taxon>Peronosporomycetes</taxon>
        <taxon>Peronosporales</taxon>
        <taxon>Peronosporaceae</taxon>
        <taxon>Phytophthora</taxon>
    </lineage>
</organism>
<sequence>MEEGGCGAFATKARDSITFINVMIDGVICRHGVPEQRLSDRATSFTSELARSLYQTLCIKTLFWVAYHPQTQGFVERFIETLLSMLRLFVHETQSDWRGLFAYRTSHLEPWEILPFAACMDVIQSWRRILLF</sequence>
<dbReference type="PROSITE" id="PS50994">
    <property type="entry name" value="INTEGRASE"/>
    <property type="match status" value="1"/>
</dbReference>
<name>A0A225W090_9STRA</name>
<dbReference type="AlphaFoldDB" id="A0A225W090"/>
<dbReference type="InterPro" id="IPR001584">
    <property type="entry name" value="Integrase_cat-core"/>
</dbReference>
<evidence type="ECO:0000259" key="1">
    <source>
        <dbReference type="PROSITE" id="PS50994"/>
    </source>
</evidence>